<feature type="transmembrane region" description="Helical" evidence="2">
    <location>
        <begin position="216"/>
        <end position="235"/>
    </location>
</feature>
<feature type="transmembrane region" description="Helical" evidence="2">
    <location>
        <begin position="242"/>
        <end position="262"/>
    </location>
</feature>
<dbReference type="Proteomes" id="UP001596044">
    <property type="component" value="Unassembled WGS sequence"/>
</dbReference>
<evidence type="ECO:0000256" key="3">
    <source>
        <dbReference type="SAM" id="SignalP"/>
    </source>
</evidence>
<feature type="compositionally biased region" description="Low complexity" evidence="1">
    <location>
        <begin position="606"/>
        <end position="617"/>
    </location>
</feature>
<evidence type="ECO:0008006" key="6">
    <source>
        <dbReference type="Google" id="ProtNLM"/>
    </source>
</evidence>
<keyword evidence="2" id="KW-0472">Membrane</keyword>
<feature type="compositionally biased region" description="Polar residues" evidence="1">
    <location>
        <begin position="722"/>
        <end position="732"/>
    </location>
</feature>
<feature type="compositionally biased region" description="Low complexity" evidence="1">
    <location>
        <begin position="363"/>
        <end position="383"/>
    </location>
</feature>
<keyword evidence="3" id="KW-0732">Signal</keyword>
<evidence type="ECO:0000313" key="4">
    <source>
        <dbReference type="EMBL" id="MFC5450659.1"/>
    </source>
</evidence>
<feature type="region of interest" description="Disordered" evidence="1">
    <location>
        <begin position="359"/>
        <end position="387"/>
    </location>
</feature>
<feature type="chain" id="PRO_5047304053" description="Type IV secretion system protein" evidence="3">
    <location>
        <begin position="24"/>
        <end position="741"/>
    </location>
</feature>
<keyword evidence="2" id="KW-1133">Transmembrane helix</keyword>
<comment type="caution">
    <text evidence="4">The sequence shown here is derived from an EMBL/GenBank/DDBJ whole genome shotgun (WGS) entry which is preliminary data.</text>
</comment>
<feature type="transmembrane region" description="Helical" evidence="2">
    <location>
        <begin position="274"/>
        <end position="294"/>
    </location>
</feature>
<evidence type="ECO:0000256" key="2">
    <source>
        <dbReference type="SAM" id="Phobius"/>
    </source>
</evidence>
<accession>A0ABW0KB94</accession>
<feature type="signal peptide" evidence="3">
    <location>
        <begin position="1"/>
        <end position="23"/>
    </location>
</feature>
<feature type="region of interest" description="Disordered" evidence="1">
    <location>
        <begin position="601"/>
        <end position="623"/>
    </location>
</feature>
<feature type="transmembrane region" description="Helical" evidence="2">
    <location>
        <begin position="154"/>
        <end position="175"/>
    </location>
</feature>
<protein>
    <recommendedName>
        <fullName evidence="6">Type IV secretion system protein</fullName>
    </recommendedName>
</protein>
<gene>
    <name evidence="4" type="ORF">ACFPOG_20615</name>
</gene>
<sequence length="741" mass="79252">MKKKIAVFLLFFVILMSSFPVLASATTTDCSDCEMVNQDTKDALGKAKDEAGIMEGFLIGRVQDLFSIGGINSIPNLVFGNPYKVWTDNPDSQNVYYNLFYEKEFNTFIKPLIRMFGACYVSFVAISIMIASLKLGLKAYSPQAKADFWTDVQMWVISAFFMGTFTWFLEVMFGLNEGITQTVKNIAENTMGVKVNDVSIIAFAKSQGLFSNITGLLGNLLVMLAEWVLGAYLNIIYVARKIIIILLIIMAPVAAISLLYAKTRSFFGQWLKELAGNIFMQSIHAIVLAVMAGLSSLGAGMILKLGMLLMFIPITGMISKWLQLGDSSSAVGRAATMGGLAGIGGAMMLAKGAKGLVGSRGANGPSSSGDSTNSSSNDGATTDITAAASGSNSSKWQKFKSFASGAGGIAGAFAGLPLGGAGVAIGGAIGSKLGGGLVQAGRNVGAGLGSLGKTLTDPVRSQGDGTWGSLKSMSNWKNGYSQMWDNLAERRKFMGRAFESAGNVVGMGSLGRRAGHMMSEVSRNRVMSEQFGNKSLEDHMKESPNANIQWRQTNEGSAYYKQVGDEWQQITPYGAADSRLVAGEVRKIDYNLNDGKTDWKRQDNGTFTTPSSTTSTPIYGDNGQVLSTVQGPDVGGGGGREIVGLAGSTPHLARKSGVYIEGADGKKFEDNRVNAKDINPDSYFAHNVAGAPNRRTLSDKGADVIHGARHKVSQVQSNINSWHDNYKQQRSQGKNRHRGIV</sequence>
<dbReference type="RefSeq" id="WP_377525728.1">
    <property type="nucleotide sequence ID" value="NZ_JBHSMJ010000027.1"/>
</dbReference>
<feature type="transmembrane region" description="Helical" evidence="2">
    <location>
        <begin position="112"/>
        <end position="133"/>
    </location>
</feature>
<name>A0ABW0KB94_9BACL</name>
<evidence type="ECO:0000313" key="5">
    <source>
        <dbReference type="Proteomes" id="UP001596044"/>
    </source>
</evidence>
<proteinExistence type="predicted"/>
<keyword evidence="2" id="KW-0812">Transmembrane</keyword>
<dbReference type="EMBL" id="JBHSMJ010000027">
    <property type="protein sequence ID" value="MFC5450659.1"/>
    <property type="molecule type" value="Genomic_DNA"/>
</dbReference>
<evidence type="ECO:0000256" key="1">
    <source>
        <dbReference type="SAM" id="MobiDB-lite"/>
    </source>
</evidence>
<organism evidence="4 5">
    <name type="scientific">Paenibacillus aestuarii</name>
    <dbReference type="NCBI Taxonomy" id="516965"/>
    <lineage>
        <taxon>Bacteria</taxon>
        <taxon>Bacillati</taxon>
        <taxon>Bacillota</taxon>
        <taxon>Bacilli</taxon>
        <taxon>Bacillales</taxon>
        <taxon>Paenibacillaceae</taxon>
        <taxon>Paenibacillus</taxon>
    </lineage>
</organism>
<keyword evidence="5" id="KW-1185">Reference proteome</keyword>
<feature type="region of interest" description="Disordered" evidence="1">
    <location>
        <begin position="722"/>
        <end position="741"/>
    </location>
</feature>
<reference evidence="5" key="1">
    <citation type="journal article" date="2019" name="Int. J. Syst. Evol. Microbiol.">
        <title>The Global Catalogue of Microorganisms (GCM) 10K type strain sequencing project: providing services to taxonomists for standard genome sequencing and annotation.</title>
        <authorList>
            <consortium name="The Broad Institute Genomics Platform"/>
            <consortium name="The Broad Institute Genome Sequencing Center for Infectious Disease"/>
            <person name="Wu L."/>
            <person name="Ma J."/>
        </authorList>
    </citation>
    <scope>NUCLEOTIDE SEQUENCE [LARGE SCALE GENOMIC DNA]</scope>
    <source>
        <strain evidence="5">KACC 11904</strain>
    </source>
</reference>